<feature type="domain" description="PrgI-like" evidence="2">
    <location>
        <begin position="21"/>
        <end position="104"/>
    </location>
</feature>
<dbReference type="Proteomes" id="UP000628840">
    <property type="component" value="Unassembled WGS sequence"/>
</dbReference>
<reference evidence="4 5" key="1">
    <citation type="journal article" date="2019" name="Int. J. Syst. Evol. Microbiol.">
        <title>The Global Catalogue of Microorganisms (GCM) 10K type strain sequencing project: providing services to taxonomists for standard genome sequencing and annotation.</title>
        <authorList>
            <consortium name="The Broad Institute Genomics Platform"/>
            <consortium name="The Broad Institute Genome Sequencing Center for Infectious Disease"/>
            <person name="Wu L."/>
            <person name="Ma J."/>
        </authorList>
    </citation>
    <scope>NUCLEOTIDE SEQUENCE [LARGE SCALE GENOMIC DNA]</scope>
    <source>
        <strain evidence="4 5">JCM 19585</strain>
    </source>
</reference>
<keyword evidence="1" id="KW-0472">Membrane</keyword>
<organism evidence="4 5">
    <name type="scientific">Halarchaeum grantii</name>
    <dbReference type="NCBI Taxonomy" id="1193105"/>
    <lineage>
        <taxon>Archaea</taxon>
        <taxon>Methanobacteriati</taxon>
        <taxon>Methanobacteriota</taxon>
        <taxon>Stenosarchaea group</taxon>
        <taxon>Halobacteria</taxon>
        <taxon>Halobacteriales</taxon>
        <taxon>Halobacteriaceae</taxon>
    </lineage>
</organism>
<comment type="caution">
    <text evidence="4">The sequence shown here is derived from an EMBL/GenBank/DDBJ whole genome shotgun (WGS) entry which is preliminary data.</text>
</comment>
<dbReference type="OrthoDB" id="299650at2157"/>
<dbReference type="InterPro" id="IPR058597">
    <property type="entry name" value="PrgI-like_dom"/>
</dbReference>
<keyword evidence="5" id="KW-1185">Reference proteome</keyword>
<evidence type="ECO:0008006" key="6">
    <source>
        <dbReference type="Google" id="ProtNLM"/>
    </source>
</evidence>
<proteinExistence type="predicted"/>
<evidence type="ECO:0000313" key="5">
    <source>
        <dbReference type="Proteomes" id="UP000628840"/>
    </source>
</evidence>
<dbReference type="InterPro" id="IPR058596">
    <property type="entry name" value="TraC-like_dom"/>
</dbReference>
<gene>
    <name evidence="4" type="ORF">GCM10009037_17270</name>
</gene>
<keyword evidence="1" id="KW-1133">Transmembrane helix</keyword>
<feature type="transmembrane region" description="Helical" evidence="1">
    <location>
        <begin position="57"/>
        <end position="78"/>
    </location>
</feature>
<dbReference type="Pfam" id="PF26592">
    <property type="entry name" value="PrgI_like"/>
    <property type="match status" value="1"/>
</dbReference>
<dbReference type="RefSeq" id="WP_188882731.1">
    <property type="nucleotide sequence ID" value="NZ_BMPF01000002.1"/>
</dbReference>
<sequence length="343" mass="37946">MTTHDPNPTKRVPKSLGTESKLFGTYTLADAVVALLPGVFVVLVVQTVVPAVRIAGISIHAITIPLALLAIALGALFVTLTPSYTTSVDWLLTVFRFHRTTRTFDHDTARAETHVERLHPRADAVERTDGAFVALVQVSPPPMALATDNEWARKAQSFQNFLDTVAEFPLQFFSTTRPFPVDSMLAHYERRLEDADVRANPRLARLIDSYLEWYETDRDVRTVTVRDHYVVVSVVPDDIQFDAGTTLERLADLPMIGFVLDVLFAPSIEEQRARALSLLEERVTRVESGLRDLDGCDASPVSTTDAVDLLATYWTGVTRPADERPEAIRTRPLVAPSSSGGHA</sequence>
<evidence type="ECO:0000256" key="1">
    <source>
        <dbReference type="SAM" id="Phobius"/>
    </source>
</evidence>
<name>A0A830F2X8_9EURY</name>
<feature type="domain" description="TraC-like" evidence="3">
    <location>
        <begin position="116"/>
        <end position="316"/>
    </location>
</feature>
<protein>
    <recommendedName>
        <fullName evidence="6">PrgI family protein</fullName>
    </recommendedName>
</protein>
<accession>A0A830F2X8</accession>
<dbReference type="AlphaFoldDB" id="A0A830F2X8"/>
<feature type="transmembrane region" description="Helical" evidence="1">
    <location>
        <begin position="23"/>
        <end position="45"/>
    </location>
</feature>
<evidence type="ECO:0000313" key="4">
    <source>
        <dbReference type="EMBL" id="GGL34202.1"/>
    </source>
</evidence>
<evidence type="ECO:0000259" key="2">
    <source>
        <dbReference type="Pfam" id="PF26592"/>
    </source>
</evidence>
<keyword evidence="1" id="KW-0812">Transmembrane</keyword>
<dbReference type="EMBL" id="BMPF01000002">
    <property type="protein sequence ID" value="GGL34202.1"/>
    <property type="molecule type" value="Genomic_DNA"/>
</dbReference>
<dbReference type="Pfam" id="PF26593">
    <property type="entry name" value="TraC-like"/>
    <property type="match status" value="1"/>
</dbReference>
<evidence type="ECO:0000259" key="3">
    <source>
        <dbReference type="Pfam" id="PF26593"/>
    </source>
</evidence>